<dbReference type="Proteomes" id="UP000183400">
    <property type="component" value="Unassembled WGS sequence"/>
</dbReference>
<reference evidence="2" key="1">
    <citation type="submission" date="2016-10" db="EMBL/GenBank/DDBJ databases">
        <authorList>
            <person name="Varghese N."/>
            <person name="Submissions S."/>
        </authorList>
    </citation>
    <scope>NUCLEOTIDE SEQUENCE [LARGE SCALE GENOMIC DNA]</scope>
    <source>
        <strain evidence="2">DSM 27839</strain>
    </source>
</reference>
<organism evidence="1 2">
    <name type="scientific">Ruegeria halocynthiae</name>
    <dbReference type="NCBI Taxonomy" id="985054"/>
    <lineage>
        <taxon>Bacteria</taxon>
        <taxon>Pseudomonadati</taxon>
        <taxon>Pseudomonadota</taxon>
        <taxon>Alphaproteobacteria</taxon>
        <taxon>Rhodobacterales</taxon>
        <taxon>Roseobacteraceae</taxon>
        <taxon>Ruegeria</taxon>
    </lineage>
</organism>
<dbReference type="AlphaFoldDB" id="A0A1H3F7C6"/>
<evidence type="ECO:0000313" key="1">
    <source>
        <dbReference type="EMBL" id="SDX86886.1"/>
    </source>
</evidence>
<dbReference type="STRING" id="985054.SAMN05444358_11385"/>
<dbReference type="RefSeq" id="WP_074739227.1">
    <property type="nucleotide sequence ID" value="NZ_FNNP01000013.1"/>
</dbReference>
<sequence>MNALKGSLPTRRDALTMIAASAAVSVAPMQVLAQSKTPIVVTKTRLVGPLSDQLMKTITARRGHQGFLSQKVLTNADSVVLIEEWREPTAQATETYYRKEV</sequence>
<keyword evidence="2" id="KW-1185">Reference proteome</keyword>
<dbReference type="OrthoDB" id="8480457at2"/>
<gene>
    <name evidence="1" type="ORF">SAMN05444358_11385</name>
</gene>
<name>A0A1H3F7C6_9RHOB</name>
<proteinExistence type="predicted"/>
<accession>A0A1H3F7C6</accession>
<evidence type="ECO:0000313" key="2">
    <source>
        <dbReference type="Proteomes" id="UP000183400"/>
    </source>
</evidence>
<protein>
    <submittedName>
        <fullName evidence="1">Uncharacterized protein</fullName>
    </submittedName>
</protein>
<dbReference type="EMBL" id="FNNP01000013">
    <property type="protein sequence ID" value="SDX86886.1"/>
    <property type="molecule type" value="Genomic_DNA"/>
</dbReference>